<reference evidence="7" key="2">
    <citation type="submission" date="2025-09" db="UniProtKB">
        <authorList>
            <consortium name="Ensembl"/>
        </authorList>
    </citation>
    <scope>IDENTIFICATION</scope>
</reference>
<dbReference type="SUPFAM" id="SSF46579">
    <property type="entry name" value="Prefoldin"/>
    <property type="match status" value="1"/>
</dbReference>
<feature type="domain" description="IF rod" evidence="6">
    <location>
        <begin position="99"/>
        <end position="410"/>
    </location>
</feature>
<evidence type="ECO:0000259" key="6">
    <source>
        <dbReference type="PROSITE" id="PS51842"/>
    </source>
</evidence>
<dbReference type="InterPro" id="IPR018039">
    <property type="entry name" value="IF_conserved"/>
</dbReference>
<evidence type="ECO:0000256" key="2">
    <source>
        <dbReference type="ARBA" id="ARBA00022754"/>
    </source>
</evidence>
<feature type="coiled-coil region" evidence="5">
    <location>
        <begin position="209"/>
        <end position="240"/>
    </location>
</feature>
<sequence length="454" mass="51219">LTLATNTMTSKHYIQTVSSGSAKGSCGVGGGFTRISSVHSGGSSRIPGLSYGMIKVSDTSAKLGPSGLETCLSGSFLPTSYYGPGFAGWHDGGIFNSNEKETMQFLNDRLACYLEKVHHLEQENADLEHKIRDWYDCQVPYVCTDFQAFYKTLEDLQQQILCAKTSNAKLVLQIDNARLAADDFRTKFESEQALRQTLEADVSGLRRILDELTLCRADLEMQLETLKEELLCLKKNHEEEASPLRSQLGTRVNVEVDAAPSCDLNKVLTEIRCQYEALVEDNRKDVESWFCTKMEELNQQVISSGEQLQHCQTEITDLQRTIQGLEIELETQLSMKSTLECTLQETENRYASQLVQLQSLITSKEAQLAELRCNMERQNQEYRILLDVKTRLECEISTYRRLLDGEDCKIPCFSRLTETAPVSPITTKIRTITEEIKDGRVISSHEQVQHCPPV</sequence>
<dbReference type="Ensembl" id="ENSAOWT00000016046.1">
    <property type="protein sequence ID" value="ENSAOWP00000014142.1"/>
    <property type="gene ID" value="ENSAOWG00000009638.1"/>
</dbReference>
<dbReference type="GO" id="GO:0030855">
    <property type="term" value="P:epithelial cell differentiation"/>
    <property type="evidence" value="ECO:0007669"/>
    <property type="project" value="TreeGrafter"/>
</dbReference>
<keyword evidence="2 4" id="KW-0403">Intermediate filament</keyword>
<keyword evidence="8" id="KW-1185">Reference proteome</keyword>
<dbReference type="Gene3D" id="1.20.5.170">
    <property type="match status" value="1"/>
</dbReference>
<organism evidence="7 8">
    <name type="scientific">Apteryx owenii</name>
    <name type="common">Little spotted kiwi</name>
    <dbReference type="NCBI Taxonomy" id="8824"/>
    <lineage>
        <taxon>Eukaryota</taxon>
        <taxon>Metazoa</taxon>
        <taxon>Chordata</taxon>
        <taxon>Craniata</taxon>
        <taxon>Vertebrata</taxon>
        <taxon>Euteleostomi</taxon>
        <taxon>Archelosauria</taxon>
        <taxon>Archosauria</taxon>
        <taxon>Dinosauria</taxon>
        <taxon>Saurischia</taxon>
        <taxon>Theropoda</taxon>
        <taxon>Coelurosauria</taxon>
        <taxon>Aves</taxon>
        <taxon>Palaeognathae</taxon>
        <taxon>Apterygiformes</taxon>
        <taxon>Apterygidae</taxon>
        <taxon>Apteryx</taxon>
    </lineage>
</organism>
<dbReference type="FunFam" id="1.20.5.500:FF:000001">
    <property type="entry name" value="Type II keratin 23"/>
    <property type="match status" value="1"/>
</dbReference>
<keyword evidence="1" id="KW-0416">Keratin</keyword>
<evidence type="ECO:0000256" key="1">
    <source>
        <dbReference type="ARBA" id="ARBA00022744"/>
    </source>
</evidence>
<dbReference type="PANTHER" id="PTHR23239:SF155">
    <property type="entry name" value="KERATIN, TYPE I CUTICULAR HA2"/>
    <property type="match status" value="1"/>
</dbReference>
<dbReference type="FunFam" id="1.20.5.1160:FF:000002">
    <property type="entry name" value="Type I keratin 10"/>
    <property type="match status" value="1"/>
</dbReference>
<dbReference type="PROSITE" id="PS51842">
    <property type="entry name" value="IF_ROD_2"/>
    <property type="match status" value="1"/>
</dbReference>
<dbReference type="Gene3D" id="1.20.5.500">
    <property type="entry name" value="Single helix bin"/>
    <property type="match status" value="1"/>
</dbReference>
<dbReference type="SUPFAM" id="SSF64593">
    <property type="entry name" value="Intermediate filament protein, coiled coil region"/>
    <property type="match status" value="2"/>
</dbReference>
<dbReference type="PROSITE" id="PS00226">
    <property type="entry name" value="IF_ROD_1"/>
    <property type="match status" value="1"/>
</dbReference>
<dbReference type="GO" id="GO:0045109">
    <property type="term" value="P:intermediate filament organization"/>
    <property type="evidence" value="ECO:0007669"/>
    <property type="project" value="TreeGrafter"/>
</dbReference>
<evidence type="ECO:0000256" key="5">
    <source>
        <dbReference type="SAM" id="Coils"/>
    </source>
</evidence>
<accession>A0A8B9PN34</accession>
<dbReference type="FunFam" id="1.20.5.170:FF:000002">
    <property type="entry name" value="Type I keratin KA11"/>
    <property type="match status" value="1"/>
</dbReference>
<evidence type="ECO:0000313" key="8">
    <source>
        <dbReference type="Proteomes" id="UP000694424"/>
    </source>
</evidence>
<dbReference type="Proteomes" id="UP000694424">
    <property type="component" value="Unplaced"/>
</dbReference>
<dbReference type="PRINTS" id="PR01248">
    <property type="entry name" value="TYPE1KERATIN"/>
</dbReference>
<name>A0A8B9PN34_APTOW</name>
<dbReference type="Gene3D" id="1.20.5.1160">
    <property type="entry name" value="Vasodilator-stimulated phosphoprotein"/>
    <property type="match status" value="1"/>
</dbReference>
<dbReference type="InterPro" id="IPR039008">
    <property type="entry name" value="IF_rod_dom"/>
</dbReference>
<dbReference type="SMART" id="SM01391">
    <property type="entry name" value="Filament"/>
    <property type="match status" value="1"/>
</dbReference>
<evidence type="ECO:0000256" key="4">
    <source>
        <dbReference type="RuleBase" id="RU000685"/>
    </source>
</evidence>
<dbReference type="AlphaFoldDB" id="A0A8B9PN34"/>
<evidence type="ECO:0000256" key="3">
    <source>
        <dbReference type="ARBA" id="ARBA00023054"/>
    </source>
</evidence>
<comment type="similarity">
    <text evidence="4">Belongs to the intermediate filament family.</text>
</comment>
<dbReference type="GO" id="GO:0005882">
    <property type="term" value="C:intermediate filament"/>
    <property type="evidence" value="ECO:0007669"/>
    <property type="project" value="UniProtKB-KW"/>
</dbReference>
<feature type="coiled-coil region" evidence="5">
    <location>
        <begin position="308"/>
        <end position="395"/>
    </location>
</feature>
<reference evidence="7" key="1">
    <citation type="submission" date="2025-08" db="UniProtKB">
        <authorList>
            <consortium name="Ensembl"/>
        </authorList>
    </citation>
    <scope>IDENTIFICATION</scope>
</reference>
<dbReference type="InterPro" id="IPR002957">
    <property type="entry name" value="Keratin_I"/>
</dbReference>
<proteinExistence type="inferred from homology"/>
<keyword evidence="3 5" id="KW-0175">Coiled coil</keyword>
<dbReference type="GO" id="GO:0005198">
    <property type="term" value="F:structural molecule activity"/>
    <property type="evidence" value="ECO:0007669"/>
    <property type="project" value="InterPro"/>
</dbReference>
<dbReference type="PANTHER" id="PTHR23239">
    <property type="entry name" value="INTERMEDIATE FILAMENT"/>
    <property type="match status" value="1"/>
</dbReference>
<dbReference type="Pfam" id="PF00038">
    <property type="entry name" value="Filament"/>
    <property type="match status" value="1"/>
</dbReference>
<evidence type="ECO:0000313" key="7">
    <source>
        <dbReference type="Ensembl" id="ENSAOWP00000014142.1"/>
    </source>
</evidence>
<protein>
    <submittedName>
        <fullName evidence="7">Keratin 36</fullName>
    </submittedName>
</protein>
<feature type="coiled-coil region" evidence="5">
    <location>
        <begin position="103"/>
        <end position="130"/>
    </location>
</feature>